<gene>
    <name evidence="12" type="ORF">EVOR1521_LOCUS5140</name>
</gene>
<evidence type="ECO:0000256" key="1">
    <source>
        <dbReference type="ARBA" id="ARBA00010897"/>
    </source>
</evidence>
<comment type="caution">
    <text evidence="12">The sequence shown here is derived from an EMBL/GenBank/DDBJ whole genome shotgun (WGS) entry which is preliminary data.</text>
</comment>
<dbReference type="InterPro" id="IPR041529">
    <property type="entry name" value="DUF5598"/>
</dbReference>
<evidence type="ECO:0000313" key="12">
    <source>
        <dbReference type="EMBL" id="CAJ1375962.1"/>
    </source>
</evidence>
<evidence type="ECO:0000259" key="11">
    <source>
        <dbReference type="Pfam" id="PF18127"/>
    </source>
</evidence>
<evidence type="ECO:0000256" key="2">
    <source>
        <dbReference type="ARBA" id="ARBA00022642"/>
    </source>
</evidence>
<dbReference type="Pfam" id="PF18127">
    <property type="entry name" value="NAMPT_N"/>
    <property type="match status" value="1"/>
</dbReference>
<dbReference type="EC" id="2.4.2.12" evidence="6"/>
<dbReference type="EMBL" id="CAUJNA010000353">
    <property type="protein sequence ID" value="CAJ1375962.1"/>
    <property type="molecule type" value="Genomic_DNA"/>
</dbReference>
<dbReference type="Gene3D" id="3.20.20.70">
    <property type="entry name" value="Aldolase class I"/>
    <property type="match status" value="1"/>
</dbReference>
<evidence type="ECO:0000313" key="13">
    <source>
        <dbReference type="Proteomes" id="UP001178507"/>
    </source>
</evidence>
<name>A0AA36MQW9_9DINO</name>
<evidence type="ECO:0000256" key="7">
    <source>
        <dbReference type="ARBA" id="ARBA00035036"/>
    </source>
</evidence>
<dbReference type="SUPFAM" id="SSF51690">
    <property type="entry name" value="Nicotinate/Quinolinate PRTase C-terminal domain-like"/>
    <property type="match status" value="1"/>
</dbReference>
<dbReference type="GO" id="GO:0047280">
    <property type="term" value="F:nicotinamide phosphoribosyltransferase activity"/>
    <property type="evidence" value="ECO:0007669"/>
    <property type="project" value="UniProtKB-EC"/>
</dbReference>
<evidence type="ECO:0000256" key="9">
    <source>
        <dbReference type="SAM" id="MobiDB-lite"/>
    </source>
</evidence>
<keyword evidence="13" id="KW-1185">Reference proteome</keyword>
<dbReference type="InterPro" id="IPR036068">
    <property type="entry name" value="Nicotinate_pribotase-like_C"/>
</dbReference>
<keyword evidence="4" id="KW-0808">Transferase</keyword>
<sequence>MTSAWMDNIILLSDSYKVSHWRQYPPGTQYVYSYFESRGSDRDGWDEVCFFGLQYFLKRYLAGVVVTREKIDQAAKVYAQHFGDGVSDNPDLFFREGWEYILEKHGGRLPVKIKALPEGTVMPNKTVLVTVINTDPECFWLTNFLETLLVQVWYPMTVCTNSRYQKLSIQKGLEETGCEDWAPPGGTAFKLHDFGFRGVSSVESAALGGLGHLVNFMGSDTVIALAAAQEFYSAKRAIGFSIPASEHSTITSWGVEGELDAMQNMLEQYPTGLVACVSDSFDVFKACREYWGDALKDKIKGRISETSFGQLVVRPDSGDPEETCVAIMKILLEQFAEDVTVTKTGHKLLPPYIRVIQGDGVDYQSIPKILNRFKDEGIAAANITFGSGGALLQKVNRDTFKVAFKCAEIILEGGESREVFKDPLTDDGKASKKGRLTLQLASDIPSYAPEDVYQPRQGPDGVKGGTGHLHFSPDGKYVTVASGKGDPEKDLLVDVFENGEVLKEYKFGEIRKRADIPNGPWENSPDEPEEEEPAKVEKAAAPALNGVKPQPQLAPAMPYAAMPRPAAPFVMPTMRSASIPSQPMVMQPSPVGAARVTPVNRPSFVAAPQAPQVPQVNRPPSFVAAPMPQAGMTQPGMPQPGMPQPGMTQPGMTQPQAQSMYVPSQIRPAVPAQMQIAHPSFVAAPGYRPSFVAAPMQQAPMYASTSGLQATMRPGMMMMTSPGSMGPTSMPQRSASLGVGFGMGNTVQRMG</sequence>
<comment type="similarity">
    <text evidence="1">Belongs to the NAPRTase family.</text>
</comment>
<dbReference type="InterPro" id="IPR041525">
    <property type="entry name" value="N/Namide_PRibTrfase"/>
</dbReference>
<evidence type="ECO:0000256" key="3">
    <source>
        <dbReference type="ARBA" id="ARBA00022676"/>
    </source>
</evidence>
<feature type="domain" description="Nicotinamide phosphoribosyltransferase N-terminal" evidence="11">
    <location>
        <begin position="8"/>
        <end position="113"/>
    </location>
</feature>
<proteinExistence type="inferred from homology"/>
<evidence type="ECO:0000256" key="8">
    <source>
        <dbReference type="ARBA" id="ARBA00047835"/>
    </source>
</evidence>
<dbReference type="AlphaFoldDB" id="A0AA36MQW9"/>
<feature type="domain" description="Nicotinate/nicotinamide phosphoribosyltransferase" evidence="10">
    <location>
        <begin position="189"/>
        <end position="436"/>
    </location>
</feature>
<comment type="pathway">
    <text evidence="5">Cofactor biosynthesis; NAD(+) biosynthesis; nicotinamide D-ribonucleotide from 5-phospho-alpha-D-ribose 1-diphosphate and nicotinamide: step 1/1.</text>
</comment>
<dbReference type="Pfam" id="PF04095">
    <property type="entry name" value="NAPRTase"/>
    <property type="match status" value="1"/>
</dbReference>
<dbReference type="InterPro" id="IPR016471">
    <property type="entry name" value="Nicotinamide_PRibTrfase"/>
</dbReference>
<dbReference type="PANTHER" id="PTHR43816">
    <property type="entry name" value="NICOTINAMIDE PHOSPHORIBOSYLTRANSFERASE"/>
    <property type="match status" value="1"/>
</dbReference>
<dbReference type="Proteomes" id="UP001178507">
    <property type="component" value="Unassembled WGS sequence"/>
</dbReference>
<protein>
    <recommendedName>
        <fullName evidence="7">Nicotinamide phosphoribosyltransferase</fullName>
        <ecNumber evidence="6">2.4.2.12</ecNumber>
    </recommendedName>
</protein>
<reference evidence="12" key="1">
    <citation type="submission" date="2023-08" db="EMBL/GenBank/DDBJ databases">
        <authorList>
            <person name="Chen Y."/>
            <person name="Shah S."/>
            <person name="Dougan E. K."/>
            <person name="Thang M."/>
            <person name="Chan C."/>
        </authorList>
    </citation>
    <scope>NUCLEOTIDE SEQUENCE</scope>
</reference>
<feature type="region of interest" description="Disordered" evidence="9">
    <location>
        <begin position="514"/>
        <end position="537"/>
    </location>
</feature>
<dbReference type="GO" id="GO:0009435">
    <property type="term" value="P:NAD+ biosynthetic process"/>
    <property type="evidence" value="ECO:0007669"/>
    <property type="project" value="InterPro"/>
</dbReference>
<evidence type="ECO:0000259" key="10">
    <source>
        <dbReference type="Pfam" id="PF04095"/>
    </source>
</evidence>
<dbReference type="InterPro" id="IPR013785">
    <property type="entry name" value="Aldolase_TIM"/>
</dbReference>
<accession>A0AA36MQW9</accession>
<dbReference type="CDD" id="cd01569">
    <property type="entry name" value="PBEF_like"/>
    <property type="match status" value="1"/>
</dbReference>
<keyword evidence="2" id="KW-0662">Pyridine nucleotide biosynthesis</keyword>
<evidence type="ECO:0000256" key="5">
    <source>
        <dbReference type="ARBA" id="ARBA00035007"/>
    </source>
</evidence>
<evidence type="ECO:0000256" key="6">
    <source>
        <dbReference type="ARBA" id="ARBA00035024"/>
    </source>
</evidence>
<evidence type="ECO:0000256" key="4">
    <source>
        <dbReference type="ARBA" id="ARBA00022679"/>
    </source>
</evidence>
<organism evidence="12 13">
    <name type="scientific">Effrenium voratum</name>
    <dbReference type="NCBI Taxonomy" id="2562239"/>
    <lineage>
        <taxon>Eukaryota</taxon>
        <taxon>Sar</taxon>
        <taxon>Alveolata</taxon>
        <taxon>Dinophyceae</taxon>
        <taxon>Suessiales</taxon>
        <taxon>Symbiodiniaceae</taxon>
        <taxon>Effrenium</taxon>
    </lineage>
</organism>
<comment type="catalytic activity">
    <reaction evidence="8">
        <text>beta-nicotinamide D-ribonucleotide + diphosphate = 5-phospho-alpha-D-ribose 1-diphosphate + nicotinamide + H(+)</text>
        <dbReference type="Rhea" id="RHEA:16149"/>
        <dbReference type="ChEBI" id="CHEBI:14649"/>
        <dbReference type="ChEBI" id="CHEBI:15378"/>
        <dbReference type="ChEBI" id="CHEBI:17154"/>
        <dbReference type="ChEBI" id="CHEBI:33019"/>
        <dbReference type="ChEBI" id="CHEBI:58017"/>
        <dbReference type="EC" id="2.4.2.12"/>
    </reaction>
    <physiologicalReaction direction="right-to-left" evidence="8">
        <dbReference type="Rhea" id="RHEA:16151"/>
    </physiologicalReaction>
</comment>
<dbReference type="NCBIfam" id="NF006629">
    <property type="entry name" value="PRK09198.1"/>
    <property type="match status" value="1"/>
</dbReference>
<dbReference type="PANTHER" id="PTHR43816:SF1">
    <property type="entry name" value="NICOTINAMIDE PHOSPHORIBOSYLTRANSFERASE"/>
    <property type="match status" value="1"/>
</dbReference>
<keyword evidence="3" id="KW-0328">Glycosyltransferase</keyword>